<dbReference type="GO" id="GO:0010333">
    <property type="term" value="F:terpene synthase activity"/>
    <property type="evidence" value="ECO:0007669"/>
    <property type="project" value="InterPro"/>
</dbReference>
<keyword evidence="1" id="KW-0460">Magnesium</keyword>
<keyword evidence="3" id="KW-0175">Coiled coil</keyword>
<dbReference type="InterPro" id="IPR008930">
    <property type="entry name" value="Terpenoid_cyclase/PrenylTrfase"/>
</dbReference>
<proteinExistence type="predicted"/>
<protein>
    <recommendedName>
        <fullName evidence="4">Terpene synthase N-terminal domain-containing protein</fullName>
    </recommendedName>
</protein>
<evidence type="ECO:0000256" key="3">
    <source>
        <dbReference type="SAM" id="Coils"/>
    </source>
</evidence>
<gene>
    <name evidence="5" type="ORF">Nepgr_007699</name>
</gene>
<evidence type="ECO:0000313" key="6">
    <source>
        <dbReference type="Proteomes" id="UP001279734"/>
    </source>
</evidence>
<dbReference type="SUPFAM" id="SSF48239">
    <property type="entry name" value="Terpenoid cyclases/Protein prenyltransferases"/>
    <property type="match status" value="1"/>
</dbReference>
<dbReference type="GO" id="GO:0016114">
    <property type="term" value="P:terpenoid biosynthetic process"/>
    <property type="evidence" value="ECO:0007669"/>
    <property type="project" value="InterPro"/>
</dbReference>
<accession>A0AAD3S7R0</accession>
<evidence type="ECO:0000259" key="4">
    <source>
        <dbReference type="Pfam" id="PF01397"/>
    </source>
</evidence>
<feature type="coiled-coil region" evidence="3">
    <location>
        <begin position="35"/>
        <end position="62"/>
    </location>
</feature>
<dbReference type="AlphaFoldDB" id="A0AAD3S7R0"/>
<keyword evidence="6" id="KW-1185">Reference proteome</keyword>
<reference evidence="5" key="1">
    <citation type="submission" date="2023-05" db="EMBL/GenBank/DDBJ databases">
        <title>Nepenthes gracilis genome sequencing.</title>
        <authorList>
            <person name="Fukushima K."/>
        </authorList>
    </citation>
    <scope>NUCLEOTIDE SEQUENCE</scope>
    <source>
        <strain evidence="5">SING2019-196</strain>
    </source>
</reference>
<dbReference type="Pfam" id="PF01397">
    <property type="entry name" value="Terpene_synth"/>
    <property type="match status" value="1"/>
</dbReference>
<dbReference type="Gene3D" id="1.10.600.10">
    <property type="entry name" value="Farnesyl Diphosphate Synthase"/>
    <property type="match status" value="1"/>
</dbReference>
<dbReference type="Proteomes" id="UP001279734">
    <property type="component" value="Unassembled WGS sequence"/>
</dbReference>
<dbReference type="EMBL" id="BSYO01000006">
    <property type="protein sequence ID" value="GMH05859.1"/>
    <property type="molecule type" value="Genomic_DNA"/>
</dbReference>
<dbReference type="PANTHER" id="PTHR31225">
    <property type="entry name" value="OS04G0344100 PROTEIN-RELATED"/>
    <property type="match status" value="1"/>
</dbReference>
<evidence type="ECO:0000256" key="2">
    <source>
        <dbReference type="ARBA" id="ARBA00023239"/>
    </source>
</evidence>
<dbReference type="InterPro" id="IPR050148">
    <property type="entry name" value="Terpene_synthase-like"/>
</dbReference>
<dbReference type="InterPro" id="IPR001906">
    <property type="entry name" value="Terpene_synth_N"/>
</dbReference>
<organism evidence="5 6">
    <name type="scientific">Nepenthes gracilis</name>
    <name type="common">Slender pitcher plant</name>
    <dbReference type="NCBI Taxonomy" id="150966"/>
    <lineage>
        <taxon>Eukaryota</taxon>
        <taxon>Viridiplantae</taxon>
        <taxon>Streptophyta</taxon>
        <taxon>Embryophyta</taxon>
        <taxon>Tracheophyta</taxon>
        <taxon>Spermatophyta</taxon>
        <taxon>Magnoliopsida</taxon>
        <taxon>eudicotyledons</taxon>
        <taxon>Gunneridae</taxon>
        <taxon>Pentapetalae</taxon>
        <taxon>Caryophyllales</taxon>
        <taxon>Nepenthaceae</taxon>
        <taxon>Nepenthes</taxon>
    </lineage>
</organism>
<feature type="domain" description="Terpene synthase N-terminal" evidence="4">
    <location>
        <begin position="26"/>
        <end position="188"/>
    </location>
</feature>
<dbReference type="PANTHER" id="PTHR31225:SF93">
    <property type="entry name" value="ALPHA-HUMULENE_(-)-(E)-BETA-CARYOPHYLLENE SYNTHASE"/>
    <property type="match status" value="1"/>
</dbReference>
<dbReference type="InterPro" id="IPR036965">
    <property type="entry name" value="Terpene_synth_N_sf"/>
</dbReference>
<keyword evidence="2" id="KW-0456">Lyase</keyword>
<comment type="caution">
    <text evidence="5">The sequence shown here is derived from an EMBL/GenBank/DDBJ whole genome shotgun (WGS) entry which is preliminary data.</text>
</comment>
<evidence type="ECO:0000313" key="5">
    <source>
        <dbReference type="EMBL" id="GMH05859.1"/>
    </source>
</evidence>
<dbReference type="Gene3D" id="1.50.10.130">
    <property type="entry name" value="Terpene synthase, N-terminal domain"/>
    <property type="match status" value="1"/>
</dbReference>
<name>A0AAD3S7R0_NEPGR</name>
<sequence length="195" mass="22739">MATSNTSSQNIKPEVTRPTANFPKNVWGDRFLSYIHDANEVIDIQKQHIKDLEDEVQKELLATLSQPLEQLILIDTLERLGIAYHYEKEIEEVIKEIYDTYHDFYGEIDLYHTSLLFRLLRQHDFFISSDMFKKYKDENGYFSEAINEDVKGMLGLYEASHLRLHGENILDEALTFTTAQLRLMATTKLSYPLAV</sequence>
<dbReference type="InterPro" id="IPR008949">
    <property type="entry name" value="Isoprenoid_synthase_dom_sf"/>
</dbReference>
<evidence type="ECO:0000256" key="1">
    <source>
        <dbReference type="ARBA" id="ARBA00022842"/>
    </source>
</evidence>